<name>A0A183BR32_GLOPA</name>
<dbReference type="Proteomes" id="UP000050741">
    <property type="component" value="Unassembled WGS sequence"/>
</dbReference>
<dbReference type="AlphaFoldDB" id="A0A183BR32"/>
<dbReference type="PANTHER" id="PTHR15337:SF11">
    <property type="entry name" value="THIOREDOXIN DOMAIN-CONTAINING PROTEIN"/>
    <property type="match status" value="1"/>
</dbReference>
<dbReference type="GO" id="GO:0005783">
    <property type="term" value="C:endoplasmic reticulum"/>
    <property type="evidence" value="ECO:0007669"/>
    <property type="project" value="TreeGrafter"/>
</dbReference>
<accession>A0A183BR32</accession>
<keyword evidence="1 3" id="KW-0732">Signal</keyword>
<evidence type="ECO:0000256" key="2">
    <source>
        <dbReference type="SAM" id="MobiDB-lite"/>
    </source>
</evidence>
<dbReference type="Gene3D" id="3.40.30.10">
    <property type="entry name" value="Glutaredoxin"/>
    <property type="match status" value="1"/>
</dbReference>
<protein>
    <submittedName>
        <fullName evidence="5">Thioredoxin domain-containing protein</fullName>
    </submittedName>
</protein>
<evidence type="ECO:0000256" key="1">
    <source>
        <dbReference type="ARBA" id="ARBA00022729"/>
    </source>
</evidence>
<evidence type="ECO:0000313" key="4">
    <source>
        <dbReference type="Proteomes" id="UP000050741"/>
    </source>
</evidence>
<dbReference type="WBParaSite" id="GPLIN_000306800">
    <property type="protein sequence ID" value="GPLIN_000306800"/>
    <property type="gene ID" value="GPLIN_000306800"/>
</dbReference>
<dbReference type="SUPFAM" id="SSF52833">
    <property type="entry name" value="Thioredoxin-like"/>
    <property type="match status" value="1"/>
</dbReference>
<dbReference type="InterPro" id="IPR051099">
    <property type="entry name" value="AGR/TXD"/>
</dbReference>
<evidence type="ECO:0000256" key="3">
    <source>
        <dbReference type="SAM" id="SignalP"/>
    </source>
</evidence>
<feature type="compositionally biased region" description="Basic and acidic residues" evidence="2">
    <location>
        <begin position="52"/>
        <end position="62"/>
    </location>
</feature>
<feature type="signal peptide" evidence="3">
    <location>
        <begin position="1"/>
        <end position="44"/>
    </location>
</feature>
<sequence>MIIAKAPKTLFDQSAHSRHSSKMCRRLLLLLFLLFCLQFSSILARADDGDAAEAEKTNKIEPEGPNEAETDAFKDPSGGFGTDIDWVPWPQAVSVALDLNRPIFLLIHKSWCGACQARIQPVPPKLD</sequence>
<evidence type="ECO:0000313" key="5">
    <source>
        <dbReference type="WBParaSite" id="GPLIN_000306800"/>
    </source>
</evidence>
<dbReference type="InterPro" id="IPR036249">
    <property type="entry name" value="Thioredoxin-like_sf"/>
</dbReference>
<dbReference type="PANTHER" id="PTHR15337">
    <property type="entry name" value="ANTERIOR GRADIENT PROTEIN-RELATED"/>
    <property type="match status" value="1"/>
</dbReference>
<keyword evidence="4" id="KW-1185">Reference proteome</keyword>
<reference evidence="4" key="1">
    <citation type="submission" date="2013-12" db="EMBL/GenBank/DDBJ databases">
        <authorList>
            <person name="Aslett M."/>
        </authorList>
    </citation>
    <scope>NUCLEOTIDE SEQUENCE [LARGE SCALE GENOMIC DNA]</scope>
    <source>
        <strain evidence="4">Lindley</strain>
    </source>
</reference>
<organism evidence="4 5">
    <name type="scientific">Globodera pallida</name>
    <name type="common">Potato cyst nematode worm</name>
    <name type="synonym">Heterodera pallida</name>
    <dbReference type="NCBI Taxonomy" id="36090"/>
    <lineage>
        <taxon>Eukaryota</taxon>
        <taxon>Metazoa</taxon>
        <taxon>Ecdysozoa</taxon>
        <taxon>Nematoda</taxon>
        <taxon>Chromadorea</taxon>
        <taxon>Rhabditida</taxon>
        <taxon>Tylenchina</taxon>
        <taxon>Tylenchomorpha</taxon>
        <taxon>Tylenchoidea</taxon>
        <taxon>Heteroderidae</taxon>
        <taxon>Heteroderinae</taxon>
        <taxon>Globodera</taxon>
    </lineage>
</organism>
<feature type="chain" id="PRO_5008146551" evidence="3">
    <location>
        <begin position="45"/>
        <end position="127"/>
    </location>
</feature>
<reference evidence="5" key="3">
    <citation type="submission" date="2016-06" db="UniProtKB">
        <authorList>
            <consortium name="WormBaseParasite"/>
        </authorList>
    </citation>
    <scope>IDENTIFICATION</scope>
</reference>
<proteinExistence type="predicted"/>
<feature type="region of interest" description="Disordered" evidence="2">
    <location>
        <begin position="52"/>
        <end position="79"/>
    </location>
</feature>
<reference evidence="4" key="2">
    <citation type="submission" date="2014-05" db="EMBL/GenBank/DDBJ databases">
        <title>The genome and life-stage specific transcriptomes of Globodera pallida elucidate key aspects of plant parasitism by a cyst nematode.</title>
        <authorList>
            <person name="Cotton J.A."/>
            <person name="Lilley C.J."/>
            <person name="Jones L.M."/>
            <person name="Kikuchi T."/>
            <person name="Reid A.J."/>
            <person name="Thorpe P."/>
            <person name="Tsai I.J."/>
            <person name="Beasley H."/>
            <person name="Blok V."/>
            <person name="Cock P.J.A."/>
            <person name="Van den Akker S.E."/>
            <person name="Holroyd N."/>
            <person name="Hunt M."/>
            <person name="Mantelin S."/>
            <person name="Naghra H."/>
            <person name="Pain A."/>
            <person name="Palomares-Rius J.E."/>
            <person name="Zarowiecki M."/>
            <person name="Berriman M."/>
            <person name="Jones J.T."/>
            <person name="Urwin P.E."/>
        </authorList>
    </citation>
    <scope>NUCLEOTIDE SEQUENCE [LARGE SCALE GENOMIC DNA]</scope>
    <source>
        <strain evidence="4">Lindley</strain>
    </source>
</reference>